<dbReference type="EMBL" id="VTXW01000033">
    <property type="protein sequence ID" value="NOH36007.1"/>
    <property type="molecule type" value="Genomic_DNA"/>
</dbReference>
<dbReference type="Pfam" id="PF16976">
    <property type="entry name" value="RcpC"/>
    <property type="match status" value="1"/>
</dbReference>
<comment type="caution">
    <text evidence="2">The sequence shown here is derived from an EMBL/GenBank/DDBJ whole genome shotgun (WGS) entry which is preliminary data.</text>
</comment>
<sequence length="260" mass="28469">MKNTIIMTVAVLAILAGVYGLSGVMTQKTVEQQEPVPLVYVKLWELQEDVDTKSPLTRELVSVRSVEESEAHQLGFAGDVQLSFKPGTLFRRTIEKGALITPVDLISPDQEGYVNFIIAKNRLPYPVTVSDTSIVGGVIQSGDLIDVLAFTGGNSRLNREVAVASTQVKQAISVTPIFSGIKVLQVQEHQSTDEQPSVTLLLELDRSQAVTMTLARRISELEIHKSLGNYDMSKLHADAGDILPDFESVVEHRAEKTTIN</sequence>
<evidence type="ECO:0000259" key="1">
    <source>
        <dbReference type="Pfam" id="PF16976"/>
    </source>
</evidence>
<name>A0A7Y4DU37_9VIBR</name>
<feature type="domain" description="Flp pilus assembly protein RcpC/CpaB" evidence="1">
    <location>
        <begin position="116"/>
        <end position="222"/>
    </location>
</feature>
<dbReference type="NCBIfam" id="TIGR03177">
    <property type="entry name" value="pilus_cpaB"/>
    <property type="match status" value="1"/>
</dbReference>
<dbReference type="InterPro" id="IPR031571">
    <property type="entry name" value="RcpC_dom"/>
</dbReference>
<proteinExistence type="predicted"/>
<dbReference type="Proteomes" id="UP000525336">
    <property type="component" value="Unassembled WGS sequence"/>
</dbReference>
<dbReference type="AlphaFoldDB" id="A0A7Y4DU37"/>
<dbReference type="InterPro" id="IPR017592">
    <property type="entry name" value="Pilus_assmbl_Flp-typ_CpaB"/>
</dbReference>
<reference evidence="2 3" key="1">
    <citation type="submission" date="2019-09" db="EMBL/GenBank/DDBJ databases">
        <title>Draft genome sequencing and comparative genomics of hatchery-associated Vibrios.</title>
        <authorList>
            <person name="Kehlet-Delgado H."/>
            <person name="Mueller R.S."/>
        </authorList>
    </citation>
    <scope>NUCLEOTIDE SEQUENCE [LARGE SCALE GENOMIC DNA]</scope>
    <source>
        <strain evidence="2 3">00-90-10</strain>
    </source>
</reference>
<evidence type="ECO:0000313" key="3">
    <source>
        <dbReference type="Proteomes" id="UP000525336"/>
    </source>
</evidence>
<protein>
    <submittedName>
        <fullName evidence="2">Flp pilus assembly protein CpaB</fullName>
    </submittedName>
</protein>
<dbReference type="RefSeq" id="WP_171369244.1">
    <property type="nucleotide sequence ID" value="NZ_VTXW01000033.1"/>
</dbReference>
<organism evidence="2 3">
    <name type="scientific">Vibrio chagasii</name>
    <dbReference type="NCBI Taxonomy" id="170679"/>
    <lineage>
        <taxon>Bacteria</taxon>
        <taxon>Pseudomonadati</taxon>
        <taxon>Pseudomonadota</taxon>
        <taxon>Gammaproteobacteria</taxon>
        <taxon>Vibrionales</taxon>
        <taxon>Vibrionaceae</taxon>
        <taxon>Vibrio</taxon>
    </lineage>
</organism>
<accession>A0A7Y4DU37</accession>
<gene>
    <name evidence="2" type="primary">cpaB</name>
    <name evidence="2" type="ORF">F0245_22055</name>
</gene>
<evidence type="ECO:0000313" key="2">
    <source>
        <dbReference type="EMBL" id="NOH36007.1"/>
    </source>
</evidence>